<dbReference type="EMBL" id="JACCBK010000001">
    <property type="protein sequence ID" value="NYD86210.1"/>
    <property type="molecule type" value="Genomic_DNA"/>
</dbReference>
<accession>A0A7Y9JZI1</accession>
<proteinExistence type="predicted"/>
<organism evidence="3 4">
    <name type="scientific">Cellulomonas oligotrophica</name>
    <dbReference type="NCBI Taxonomy" id="931536"/>
    <lineage>
        <taxon>Bacteria</taxon>
        <taxon>Bacillati</taxon>
        <taxon>Actinomycetota</taxon>
        <taxon>Actinomycetes</taxon>
        <taxon>Micrococcales</taxon>
        <taxon>Cellulomonadaceae</taxon>
        <taxon>Cellulomonas</taxon>
    </lineage>
</organism>
<dbReference type="Gene3D" id="3.10.450.50">
    <property type="match status" value="1"/>
</dbReference>
<dbReference type="Proteomes" id="UP000618382">
    <property type="component" value="Unassembled WGS sequence"/>
</dbReference>
<dbReference type="EMBL" id="BONN01000015">
    <property type="protein sequence ID" value="GIG34276.1"/>
    <property type="molecule type" value="Genomic_DNA"/>
</dbReference>
<reference evidence="3 4" key="1">
    <citation type="submission" date="2020-07" db="EMBL/GenBank/DDBJ databases">
        <title>Sequencing the genomes of 1000 actinobacteria strains.</title>
        <authorList>
            <person name="Klenk H.-P."/>
        </authorList>
    </citation>
    <scope>NUCLEOTIDE SEQUENCE [LARGE SCALE GENOMIC DNA]</scope>
    <source>
        <strain evidence="3 4">DSM 24482</strain>
    </source>
</reference>
<evidence type="ECO:0000259" key="1">
    <source>
        <dbReference type="Pfam" id="PF12680"/>
    </source>
</evidence>
<evidence type="ECO:0000313" key="4">
    <source>
        <dbReference type="Proteomes" id="UP000577956"/>
    </source>
</evidence>
<gene>
    <name evidence="3" type="ORF">BKA21_001759</name>
    <name evidence="2" type="ORF">Col01nite_34350</name>
</gene>
<name>A0A7Y9JZI1_9CELL</name>
<comment type="caution">
    <text evidence="3">The sequence shown here is derived from an EMBL/GenBank/DDBJ whole genome shotgun (WGS) entry which is preliminary data.</text>
</comment>
<dbReference type="GO" id="GO:0016853">
    <property type="term" value="F:isomerase activity"/>
    <property type="evidence" value="ECO:0007669"/>
    <property type="project" value="UniProtKB-KW"/>
</dbReference>
<evidence type="ECO:0000313" key="3">
    <source>
        <dbReference type="EMBL" id="NYD86210.1"/>
    </source>
</evidence>
<sequence length="117" mass="12604">MTAPTPVPTDDLPAAVRAYLAAHAARDTEAALRTFTPTAVVVDDGTTYRGTDEIRHFLSHAGTEFTFTAELVGAVHVDGTHWLVTYHLEGDFPGGVVDLGYRFTLHDDLVAELVIAP</sequence>
<keyword evidence="5" id="KW-1185">Reference proteome</keyword>
<evidence type="ECO:0000313" key="5">
    <source>
        <dbReference type="Proteomes" id="UP000618382"/>
    </source>
</evidence>
<dbReference type="Proteomes" id="UP000577956">
    <property type="component" value="Unassembled WGS sequence"/>
</dbReference>
<dbReference type="SUPFAM" id="SSF54427">
    <property type="entry name" value="NTF2-like"/>
    <property type="match status" value="1"/>
</dbReference>
<feature type="domain" description="SnoaL-like" evidence="1">
    <location>
        <begin position="16"/>
        <end position="111"/>
    </location>
</feature>
<reference evidence="2 5" key="2">
    <citation type="submission" date="2021-01" db="EMBL/GenBank/DDBJ databases">
        <title>Whole genome shotgun sequence of Cellulomonas oligotrophica NBRC 109435.</title>
        <authorList>
            <person name="Komaki H."/>
            <person name="Tamura T."/>
        </authorList>
    </citation>
    <scope>NUCLEOTIDE SEQUENCE [LARGE SCALE GENOMIC DNA]</scope>
    <source>
        <strain evidence="2 5">NBRC 109435</strain>
    </source>
</reference>
<dbReference type="InterPro" id="IPR032710">
    <property type="entry name" value="NTF2-like_dom_sf"/>
</dbReference>
<evidence type="ECO:0000313" key="2">
    <source>
        <dbReference type="EMBL" id="GIG34276.1"/>
    </source>
</evidence>
<dbReference type="AlphaFoldDB" id="A0A7Y9JZI1"/>
<protein>
    <submittedName>
        <fullName evidence="3">Ketosteroid isomerase-like protein</fullName>
    </submittedName>
</protein>
<dbReference type="Pfam" id="PF12680">
    <property type="entry name" value="SnoaL_2"/>
    <property type="match status" value="1"/>
</dbReference>
<dbReference type="RefSeq" id="WP_140457876.1">
    <property type="nucleotide sequence ID" value="NZ_BAABFI010000001.1"/>
</dbReference>
<keyword evidence="3" id="KW-0413">Isomerase</keyword>
<dbReference type="InterPro" id="IPR037401">
    <property type="entry name" value="SnoaL-like"/>
</dbReference>